<proteinExistence type="predicted"/>
<evidence type="ECO:0000313" key="4">
    <source>
        <dbReference type="Proteomes" id="UP000441772"/>
    </source>
</evidence>
<dbReference type="AlphaFoldDB" id="A0A6I1GHQ6"/>
<keyword evidence="2" id="KW-1133">Transmembrane helix</keyword>
<organism evidence="3 4">
    <name type="scientific">Bifidobacterium leontopitheci</name>
    <dbReference type="NCBI Taxonomy" id="2650774"/>
    <lineage>
        <taxon>Bacteria</taxon>
        <taxon>Bacillati</taxon>
        <taxon>Actinomycetota</taxon>
        <taxon>Actinomycetes</taxon>
        <taxon>Bifidobacteriales</taxon>
        <taxon>Bifidobacteriaceae</taxon>
        <taxon>Bifidobacterium</taxon>
    </lineage>
</organism>
<feature type="region of interest" description="Disordered" evidence="1">
    <location>
        <begin position="1"/>
        <end position="33"/>
    </location>
</feature>
<evidence type="ECO:0000256" key="1">
    <source>
        <dbReference type="SAM" id="MobiDB-lite"/>
    </source>
</evidence>
<dbReference type="EMBL" id="WBVT01000003">
    <property type="protein sequence ID" value="KAB7791193.1"/>
    <property type="molecule type" value="Genomic_DNA"/>
</dbReference>
<gene>
    <name evidence="3" type="ORF">F7D09_0359</name>
</gene>
<keyword evidence="2" id="KW-0472">Membrane</keyword>
<name>A0A6I1GHQ6_9BIFI</name>
<comment type="caution">
    <text evidence="3">The sequence shown here is derived from an EMBL/GenBank/DDBJ whole genome shotgun (WGS) entry which is preliminary data.</text>
</comment>
<evidence type="ECO:0000313" key="3">
    <source>
        <dbReference type="EMBL" id="KAB7791193.1"/>
    </source>
</evidence>
<feature type="transmembrane region" description="Helical" evidence="2">
    <location>
        <begin position="155"/>
        <end position="173"/>
    </location>
</feature>
<keyword evidence="2" id="KW-0812">Transmembrane</keyword>
<evidence type="ECO:0008006" key="5">
    <source>
        <dbReference type="Google" id="ProtNLM"/>
    </source>
</evidence>
<keyword evidence="4" id="KW-1185">Reference proteome</keyword>
<evidence type="ECO:0000256" key="2">
    <source>
        <dbReference type="SAM" id="Phobius"/>
    </source>
</evidence>
<reference evidence="3 4" key="1">
    <citation type="submission" date="2019-09" db="EMBL/GenBank/DDBJ databases">
        <title>Characterization of the phylogenetic diversity of two novel species belonging to the genus Bifidobacterium: Bifidobacterium cebidarum sp. nov. and Bifidobacterium leontopitheci sp. nov.</title>
        <authorList>
            <person name="Lugli G.A."/>
            <person name="Duranti S."/>
            <person name="Milani C."/>
            <person name="Turroni F."/>
            <person name="Ventura M."/>
        </authorList>
    </citation>
    <scope>NUCLEOTIDE SEQUENCE [LARGE SCALE GENOMIC DNA]</scope>
    <source>
        <strain evidence="3 4">LMG 31471</strain>
    </source>
</reference>
<sequence length="192" mass="20453">MTEHHDTSPHDTGNGNDPDNGRAASGGTDADLDWATFAAEHAEDLQDVASSRNARRFERHAQRKEKEALLSVADLDARAFTDGSPAGDRDRGPRDHVGRSWLDTDDVMDRYGDDFVPPNPKIGPVNATTLVLWILLVGGIGGIIASVFVPALAMVLGSVFGFCALIGGAGLILRHKGHSETRSGPFDDGARV</sequence>
<dbReference type="Proteomes" id="UP000441772">
    <property type="component" value="Unassembled WGS sequence"/>
</dbReference>
<accession>A0A6I1GHQ6</accession>
<feature type="transmembrane region" description="Helical" evidence="2">
    <location>
        <begin position="130"/>
        <end position="149"/>
    </location>
</feature>
<protein>
    <recommendedName>
        <fullName evidence="5">Membrane associated protein</fullName>
    </recommendedName>
</protein>
<dbReference type="RefSeq" id="WP_152233728.1">
    <property type="nucleotide sequence ID" value="NZ_JBHSKZ010000002.1"/>
</dbReference>